<sequence length="75" mass="8625">MAGIPTGPRGDWGKLPSLAKWRQLHVEHVEKEANRIIEHLEMANDSPARRRMKWRLAEDMEIALDNVAQRRKGVG</sequence>
<evidence type="ECO:0000313" key="2">
    <source>
        <dbReference type="Proteomes" id="UP001054252"/>
    </source>
</evidence>
<accession>A0AAV5KWK8</accession>
<evidence type="ECO:0000313" key="1">
    <source>
        <dbReference type="EMBL" id="GKV28980.1"/>
    </source>
</evidence>
<dbReference type="EMBL" id="BPVZ01000081">
    <property type="protein sequence ID" value="GKV28980.1"/>
    <property type="molecule type" value="Genomic_DNA"/>
</dbReference>
<keyword evidence="2" id="KW-1185">Reference proteome</keyword>
<gene>
    <name evidence="1" type="ORF">SLEP1_g37963</name>
</gene>
<dbReference type="Proteomes" id="UP001054252">
    <property type="component" value="Unassembled WGS sequence"/>
</dbReference>
<reference evidence="1 2" key="1">
    <citation type="journal article" date="2021" name="Commun. Biol.">
        <title>The genome of Shorea leprosula (Dipterocarpaceae) highlights the ecological relevance of drought in aseasonal tropical rainforests.</title>
        <authorList>
            <person name="Ng K.K.S."/>
            <person name="Kobayashi M.J."/>
            <person name="Fawcett J.A."/>
            <person name="Hatakeyama M."/>
            <person name="Paape T."/>
            <person name="Ng C.H."/>
            <person name="Ang C.C."/>
            <person name="Tnah L.H."/>
            <person name="Lee C.T."/>
            <person name="Nishiyama T."/>
            <person name="Sese J."/>
            <person name="O'Brien M.J."/>
            <person name="Copetti D."/>
            <person name="Mohd Noor M.I."/>
            <person name="Ong R.C."/>
            <person name="Putra M."/>
            <person name="Sireger I.Z."/>
            <person name="Indrioko S."/>
            <person name="Kosugi Y."/>
            <person name="Izuno A."/>
            <person name="Isagi Y."/>
            <person name="Lee S.L."/>
            <person name="Shimizu K.K."/>
        </authorList>
    </citation>
    <scope>NUCLEOTIDE SEQUENCE [LARGE SCALE GENOMIC DNA]</scope>
    <source>
        <strain evidence="1">214</strain>
    </source>
</reference>
<protein>
    <submittedName>
        <fullName evidence="1">Uncharacterized protein</fullName>
    </submittedName>
</protein>
<comment type="caution">
    <text evidence="1">The sequence shown here is derived from an EMBL/GenBank/DDBJ whole genome shotgun (WGS) entry which is preliminary data.</text>
</comment>
<organism evidence="1 2">
    <name type="scientific">Rubroshorea leprosula</name>
    <dbReference type="NCBI Taxonomy" id="152421"/>
    <lineage>
        <taxon>Eukaryota</taxon>
        <taxon>Viridiplantae</taxon>
        <taxon>Streptophyta</taxon>
        <taxon>Embryophyta</taxon>
        <taxon>Tracheophyta</taxon>
        <taxon>Spermatophyta</taxon>
        <taxon>Magnoliopsida</taxon>
        <taxon>eudicotyledons</taxon>
        <taxon>Gunneridae</taxon>
        <taxon>Pentapetalae</taxon>
        <taxon>rosids</taxon>
        <taxon>malvids</taxon>
        <taxon>Malvales</taxon>
        <taxon>Dipterocarpaceae</taxon>
        <taxon>Rubroshorea</taxon>
    </lineage>
</organism>
<proteinExistence type="predicted"/>
<name>A0AAV5KWK8_9ROSI</name>
<dbReference type="AlphaFoldDB" id="A0AAV5KWK8"/>